<evidence type="ECO:0000313" key="3">
    <source>
        <dbReference type="EMBL" id="KAI3919116.1"/>
    </source>
</evidence>
<reference evidence="3" key="1">
    <citation type="submission" date="2022-04" db="EMBL/GenBank/DDBJ databases">
        <title>A functionally conserved STORR gene fusion in Papaver species that diverged 16.8 million years ago.</title>
        <authorList>
            <person name="Catania T."/>
        </authorList>
    </citation>
    <scope>NUCLEOTIDE SEQUENCE</scope>
    <source>
        <strain evidence="3">S-188037</strain>
    </source>
</reference>
<keyword evidence="2" id="KW-0732">Signal</keyword>
<feature type="coiled-coil region" evidence="1">
    <location>
        <begin position="25"/>
        <end position="59"/>
    </location>
</feature>
<comment type="caution">
    <text evidence="3">The sequence shown here is derived from an EMBL/GenBank/DDBJ whole genome shotgun (WGS) entry which is preliminary data.</text>
</comment>
<keyword evidence="4" id="KW-1185">Reference proteome</keyword>
<accession>A0AAD4SU03</accession>
<dbReference type="AlphaFoldDB" id="A0AAD4SU03"/>
<proteinExistence type="predicted"/>
<evidence type="ECO:0000256" key="2">
    <source>
        <dbReference type="SAM" id="SignalP"/>
    </source>
</evidence>
<sequence>MDIMISPILLISRLWSCSAHNTNYVRKLKGNLKTLETSFNSLRCQRDEVNRRIQMAESDPTKPAKRTNVNGGGCYICSWGRTNCWGAYKLGKSVLQKQTLVESLLKEGDFQAITYTCQPDPLQQIPTVHKSQ</sequence>
<organism evidence="3 4">
    <name type="scientific">Papaver atlanticum</name>
    <dbReference type="NCBI Taxonomy" id="357466"/>
    <lineage>
        <taxon>Eukaryota</taxon>
        <taxon>Viridiplantae</taxon>
        <taxon>Streptophyta</taxon>
        <taxon>Embryophyta</taxon>
        <taxon>Tracheophyta</taxon>
        <taxon>Spermatophyta</taxon>
        <taxon>Magnoliopsida</taxon>
        <taxon>Ranunculales</taxon>
        <taxon>Papaveraceae</taxon>
        <taxon>Papaveroideae</taxon>
        <taxon>Papaver</taxon>
    </lineage>
</organism>
<gene>
    <name evidence="3" type="ORF">MKW98_016669</name>
</gene>
<evidence type="ECO:0000313" key="4">
    <source>
        <dbReference type="Proteomes" id="UP001202328"/>
    </source>
</evidence>
<feature type="chain" id="PRO_5042054307" evidence="2">
    <location>
        <begin position="20"/>
        <end position="132"/>
    </location>
</feature>
<evidence type="ECO:0000256" key="1">
    <source>
        <dbReference type="SAM" id="Coils"/>
    </source>
</evidence>
<protein>
    <submittedName>
        <fullName evidence="3">Uncharacterized protein</fullName>
    </submittedName>
</protein>
<dbReference type="Proteomes" id="UP001202328">
    <property type="component" value="Unassembled WGS sequence"/>
</dbReference>
<feature type="signal peptide" evidence="2">
    <location>
        <begin position="1"/>
        <end position="19"/>
    </location>
</feature>
<name>A0AAD4SU03_9MAGN</name>
<dbReference type="EMBL" id="JAJJMB010008936">
    <property type="protein sequence ID" value="KAI3919116.1"/>
    <property type="molecule type" value="Genomic_DNA"/>
</dbReference>
<keyword evidence="1" id="KW-0175">Coiled coil</keyword>